<accession>A0A0G4NQJ0</accession>
<organism evidence="2 3">
    <name type="scientific">Verticillium longisporum</name>
    <name type="common">Verticillium dahliae var. longisporum</name>
    <dbReference type="NCBI Taxonomy" id="100787"/>
    <lineage>
        <taxon>Eukaryota</taxon>
        <taxon>Fungi</taxon>
        <taxon>Dikarya</taxon>
        <taxon>Ascomycota</taxon>
        <taxon>Pezizomycotina</taxon>
        <taxon>Sordariomycetes</taxon>
        <taxon>Hypocreomycetidae</taxon>
        <taxon>Glomerellales</taxon>
        <taxon>Plectosphaerellaceae</taxon>
        <taxon>Verticillium</taxon>
    </lineage>
</organism>
<proteinExistence type="predicted"/>
<protein>
    <submittedName>
        <fullName evidence="2">Uncharacterized protein</fullName>
    </submittedName>
</protein>
<feature type="non-terminal residue" evidence="2">
    <location>
        <position position="1"/>
    </location>
</feature>
<evidence type="ECO:0000313" key="2">
    <source>
        <dbReference type="EMBL" id="CRK48747.1"/>
    </source>
</evidence>
<evidence type="ECO:0000256" key="1">
    <source>
        <dbReference type="SAM" id="MobiDB-lite"/>
    </source>
</evidence>
<dbReference type="Proteomes" id="UP000045706">
    <property type="component" value="Unassembled WGS sequence"/>
</dbReference>
<gene>
    <name evidence="2" type="ORF">BN1723_020637</name>
</gene>
<feature type="region of interest" description="Disordered" evidence="1">
    <location>
        <begin position="1"/>
        <end position="71"/>
    </location>
</feature>
<dbReference type="EMBL" id="CVQI01037844">
    <property type="protein sequence ID" value="CRK48747.1"/>
    <property type="molecule type" value="Genomic_DNA"/>
</dbReference>
<name>A0A0G4NQJ0_VERLO</name>
<evidence type="ECO:0000313" key="3">
    <source>
        <dbReference type="Proteomes" id="UP000045706"/>
    </source>
</evidence>
<feature type="compositionally biased region" description="Basic and acidic residues" evidence="1">
    <location>
        <begin position="1"/>
        <end position="11"/>
    </location>
</feature>
<sequence length="71" mass="7843">RRVHEQRDARHGKGHVRHGQEPRHHPHDGQPPQEPVEVPLAHSAVRRTGQLRLHQARPGAQAEAGGREGGA</sequence>
<reference evidence="3" key="1">
    <citation type="submission" date="2015-05" db="EMBL/GenBank/DDBJ databases">
        <authorList>
            <person name="Fogelqvist Johan"/>
        </authorList>
    </citation>
    <scope>NUCLEOTIDE SEQUENCE [LARGE SCALE GENOMIC DNA]</scope>
</reference>
<dbReference type="AlphaFoldDB" id="A0A0G4NQJ0"/>